<reference evidence="5" key="1">
    <citation type="submission" date="2018-09" db="EMBL/GenBank/DDBJ databases">
        <title>Complete Genome Sequencing of Sulfolobus sp. JCM 16834.</title>
        <authorList>
            <person name="Kato S."/>
            <person name="Itoh T."/>
            <person name="Ohkuma M."/>
        </authorList>
    </citation>
    <scope>NUCLEOTIDE SEQUENCE [LARGE SCALE GENOMIC DNA]</scope>
    <source>
        <strain evidence="5">IC-007</strain>
    </source>
</reference>
<dbReference type="EMBL" id="AP018930">
    <property type="protein sequence ID" value="BBG27883.1"/>
    <property type="molecule type" value="Genomic_DNA"/>
</dbReference>
<dbReference type="Proteomes" id="UP000325030">
    <property type="component" value="Chromosome"/>
</dbReference>
<dbReference type="STRING" id="1294262.GCA_001316085_01960"/>
<feature type="domain" description="GH15-like" evidence="1">
    <location>
        <begin position="252"/>
        <end position="597"/>
    </location>
</feature>
<organism evidence="2 4">
    <name type="scientific">Sulfuracidifex tepidarius</name>
    <dbReference type="NCBI Taxonomy" id="1294262"/>
    <lineage>
        <taxon>Archaea</taxon>
        <taxon>Thermoproteota</taxon>
        <taxon>Thermoprotei</taxon>
        <taxon>Sulfolobales</taxon>
        <taxon>Sulfolobaceae</taxon>
        <taxon>Sulfuracidifex</taxon>
    </lineage>
</organism>
<dbReference type="Gene3D" id="1.50.10.10">
    <property type="match status" value="1"/>
</dbReference>
<evidence type="ECO:0000313" key="5">
    <source>
        <dbReference type="Proteomes" id="UP000325030"/>
    </source>
</evidence>
<name>A0A510DY07_9CREN</name>
<dbReference type="InterPro" id="IPR012341">
    <property type="entry name" value="6hp_glycosidase-like_sf"/>
</dbReference>
<keyword evidence="4" id="KW-1185">Reference proteome</keyword>
<dbReference type="PANTHER" id="PTHR31616">
    <property type="entry name" value="TREHALASE"/>
    <property type="match status" value="1"/>
</dbReference>
<dbReference type="InterPro" id="IPR008928">
    <property type="entry name" value="6-hairpin_glycosidase_sf"/>
</dbReference>
<dbReference type="KEGG" id="step:IC006_2436"/>
<dbReference type="AlphaFoldDB" id="A0A510DY07"/>
<dbReference type="Proteomes" id="UP000322983">
    <property type="component" value="Chromosome"/>
</dbReference>
<evidence type="ECO:0000313" key="2">
    <source>
        <dbReference type="EMBL" id="BBG25101.1"/>
    </source>
</evidence>
<dbReference type="GO" id="GO:0004553">
    <property type="term" value="F:hydrolase activity, hydrolyzing O-glycosyl compounds"/>
    <property type="evidence" value="ECO:0007669"/>
    <property type="project" value="TreeGrafter"/>
</dbReference>
<dbReference type="InterPro" id="IPR011613">
    <property type="entry name" value="GH15-like"/>
</dbReference>
<evidence type="ECO:0000259" key="1">
    <source>
        <dbReference type="Pfam" id="PF00723"/>
    </source>
</evidence>
<dbReference type="SUPFAM" id="SSF48208">
    <property type="entry name" value="Six-hairpin glycosidases"/>
    <property type="match status" value="1"/>
</dbReference>
<dbReference type="GeneID" id="41718732"/>
<sequence length="602" mass="69439">MRLGFTSNGEIASLYDKNFYIRELYYPYLGEYNHAVGGFFKVGVWHDGKFTWLENLKVDVKMRNLIVDAKSTWDGIEFSMSDVAVFSQLAIVRKVETKGEGLVRFIFYNDFKLNGNEIGDTAFYDPGLDAVIHYKGKTWFLMGSTAPLYEYTMGRRDKEEVLKDCEDGTLSKNSIAQGSVASAVSIASPSFYYFIIAGESYDEVTRTFKELKENAQFNYEKNDRYWKSITSPLEDELARTSLAISLGHVGDKGEIPASLDTDILKFNLDTYAYIWPRDASLTANVLDMAGFTSFTRKFYDLLFTKLFEKGYLFQKYNPDGTWGSTWHPWTVRSKNSFNIQEDETGTSIWAFWNYFERSRDYDLLKKVYHVVRDAANFMVNFRDEKTGLPLETFDLWEEKLGVHTYTVASVVAGLTSASKFAEVVGDWENMDKWKETANQLKEAMRRFLYDQERGVFFKYVNVDDGKITNVDKTVESSVLGVVTFGVFDVNDPIVESTVRVVEEKLWVKNVGGLARYENDFYQRIGEYKDVPGNPWIITTMWLAQYYAKKDREKALQLLNWARKHAFSGLLPEQLNPFDGSPLSVIPLLWSHAEYLKTYMMLK</sequence>
<dbReference type="EMBL" id="AP018929">
    <property type="protein sequence ID" value="BBG25101.1"/>
    <property type="molecule type" value="Genomic_DNA"/>
</dbReference>
<dbReference type="Pfam" id="PF00723">
    <property type="entry name" value="Glyco_hydro_15"/>
    <property type="match status" value="1"/>
</dbReference>
<accession>A0A510DY07</accession>
<protein>
    <recommendedName>
        <fullName evidence="1">GH15-like domain-containing protein</fullName>
    </recommendedName>
</protein>
<dbReference type="OrthoDB" id="36362at2157"/>
<evidence type="ECO:0000313" key="3">
    <source>
        <dbReference type="EMBL" id="BBG27883.1"/>
    </source>
</evidence>
<dbReference type="PANTHER" id="PTHR31616:SF13">
    <property type="entry name" value="GLUCAN 1,4-ALPHA-GLUCOSIDASE"/>
    <property type="match status" value="1"/>
</dbReference>
<dbReference type="GO" id="GO:0005975">
    <property type="term" value="P:carbohydrate metabolic process"/>
    <property type="evidence" value="ECO:0007669"/>
    <property type="project" value="InterPro"/>
</dbReference>
<gene>
    <name evidence="2" type="ORF">IC006_2436</name>
    <name evidence="3" type="ORF">IC007_2438</name>
</gene>
<evidence type="ECO:0000313" key="4">
    <source>
        <dbReference type="Proteomes" id="UP000322983"/>
    </source>
</evidence>
<reference evidence="2 4" key="2">
    <citation type="journal article" date="2020" name="Int. J. Syst. Evol. Microbiol.">
        <title>Sulfuracidifex tepidarius gen. nov., sp. nov. and transfer of Sulfolobus metallicus Huber and Stetter 1992 to the genus Sulfuracidifex as Sulfuracidifex metallicus comb. nov.</title>
        <authorList>
            <person name="Itoh T."/>
            <person name="Miura T."/>
            <person name="Sakai H.D."/>
            <person name="Kato S."/>
            <person name="Ohkuma M."/>
            <person name="Takashina T."/>
        </authorList>
    </citation>
    <scope>NUCLEOTIDE SEQUENCE [LARGE SCALE GENOMIC DNA]</scope>
    <source>
        <strain evidence="2 4">IC-006</strain>
        <strain evidence="3">IC-007</strain>
    </source>
</reference>
<accession>A0A510E5R7</accession>
<dbReference type="RefSeq" id="WP_149528781.1">
    <property type="nucleotide sequence ID" value="NZ_AP018929.1"/>
</dbReference>
<proteinExistence type="predicted"/>